<dbReference type="InterPro" id="IPR036259">
    <property type="entry name" value="MFS_trans_sf"/>
</dbReference>
<name>A0A0V8JL55_9BACI</name>
<keyword evidence="2" id="KW-0813">Transport</keyword>
<comment type="subcellular location">
    <subcellularLocation>
        <location evidence="1">Cell membrane</location>
        <topology evidence="1">Multi-pass membrane protein</topology>
    </subcellularLocation>
</comment>
<keyword evidence="3 6" id="KW-0812">Transmembrane</keyword>
<evidence type="ECO:0000256" key="6">
    <source>
        <dbReference type="SAM" id="Phobius"/>
    </source>
</evidence>
<dbReference type="AlphaFoldDB" id="A0A0V8JL55"/>
<dbReference type="PROSITE" id="PS50850">
    <property type="entry name" value="MFS"/>
    <property type="match status" value="1"/>
</dbReference>
<dbReference type="Proteomes" id="UP000053681">
    <property type="component" value="Unassembled WGS sequence"/>
</dbReference>
<evidence type="ECO:0000256" key="5">
    <source>
        <dbReference type="ARBA" id="ARBA00023136"/>
    </source>
</evidence>
<feature type="domain" description="Major facilitator superfamily (MFS) profile" evidence="7">
    <location>
        <begin position="1"/>
        <end position="64"/>
    </location>
</feature>
<evidence type="ECO:0000259" key="7">
    <source>
        <dbReference type="PROSITE" id="PS50850"/>
    </source>
</evidence>
<evidence type="ECO:0000313" key="8">
    <source>
        <dbReference type="EMBL" id="KSU87797.1"/>
    </source>
</evidence>
<evidence type="ECO:0000256" key="3">
    <source>
        <dbReference type="ARBA" id="ARBA00022692"/>
    </source>
</evidence>
<keyword evidence="9" id="KW-1185">Reference proteome</keyword>
<keyword evidence="4 6" id="KW-1133">Transmembrane helix</keyword>
<evidence type="ECO:0000256" key="4">
    <source>
        <dbReference type="ARBA" id="ARBA00022989"/>
    </source>
</evidence>
<dbReference type="EMBL" id="LNQP01000035">
    <property type="protein sequence ID" value="KSU87797.1"/>
    <property type="molecule type" value="Genomic_DNA"/>
</dbReference>
<accession>A0A0V8JL55</accession>
<dbReference type="GO" id="GO:0005886">
    <property type="term" value="C:plasma membrane"/>
    <property type="evidence" value="ECO:0007669"/>
    <property type="project" value="UniProtKB-SubCell"/>
</dbReference>
<evidence type="ECO:0000256" key="2">
    <source>
        <dbReference type="ARBA" id="ARBA00022448"/>
    </source>
</evidence>
<comment type="caution">
    <text evidence="8">The sequence shown here is derived from an EMBL/GenBank/DDBJ whole genome shotgun (WGS) entry which is preliminary data.</text>
</comment>
<dbReference type="InterPro" id="IPR020846">
    <property type="entry name" value="MFS_dom"/>
</dbReference>
<dbReference type="GO" id="GO:0022857">
    <property type="term" value="F:transmembrane transporter activity"/>
    <property type="evidence" value="ECO:0007669"/>
    <property type="project" value="InterPro"/>
</dbReference>
<organism evidence="8 9">
    <name type="scientific">Priestia veravalensis</name>
    <dbReference type="NCBI Taxonomy" id="1414648"/>
    <lineage>
        <taxon>Bacteria</taxon>
        <taxon>Bacillati</taxon>
        <taxon>Bacillota</taxon>
        <taxon>Bacilli</taxon>
        <taxon>Bacillales</taxon>
        <taxon>Bacillaceae</taxon>
        <taxon>Priestia</taxon>
    </lineage>
</organism>
<dbReference type="SUPFAM" id="SSF103473">
    <property type="entry name" value="MFS general substrate transporter"/>
    <property type="match status" value="1"/>
</dbReference>
<feature type="transmembrane region" description="Helical" evidence="6">
    <location>
        <begin position="34"/>
        <end position="56"/>
    </location>
</feature>
<proteinExistence type="predicted"/>
<gene>
    <name evidence="8" type="ORF">AS180_11320</name>
</gene>
<reference evidence="8 9" key="1">
    <citation type="submission" date="2015-11" db="EMBL/GenBank/DDBJ databases">
        <title>Bacillus caseinolyticus sp nov.</title>
        <authorList>
            <person name="Dastager S.G."/>
            <person name="Mawlankar R."/>
        </authorList>
    </citation>
    <scope>NUCLEOTIDE SEQUENCE [LARGE SCALE GENOMIC DNA]</scope>
    <source>
        <strain evidence="8 9">SGD-V-76</strain>
    </source>
</reference>
<evidence type="ECO:0000313" key="9">
    <source>
        <dbReference type="Proteomes" id="UP000053681"/>
    </source>
</evidence>
<keyword evidence="5 6" id="KW-0472">Membrane</keyword>
<protein>
    <recommendedName>
        <fullName evidence="7">Major facilitator superfamily (MFS) profile domain-containing protein</fullName>
    </recommendedName>
</protein>
<sequence>MPATNRNVLLGLFIATADLGVSLGSVVMGPVADALSYPVMYTVCAGLGALMILFSYDKRNQFVN</sequence>
<evidence type="ECO:0000256" key="1">
    <source>
        <dbReference type="ARBA" id="ARBA00004651"/>
    </source>
</evidence>